<name>A0AAW1KA37_SAPOF</name>
<reference evidence="2" key="1">
    <citation type="submission" date="2024-03" db="EMBL/GenBank/DDBJ databases">
        <title>WGS assembly of Saponaria officinalis var. Norfolk2.</title>
        <authorList>
            <person name="Jenkins J."/>
            <person name="Shu S."/>
            <person name="Grimwood J."/>
            <person name="Barry K."/>
            <person name="Goodstein D."/>
            <person name="Schmutz J."/>
            <person name="Leebens-Mack J."/>
            <person name="Osbourn A."/>
        </authorList>
    </citation>
    <scope>NUCLEOTIDE SEQUENCE [LARGE SCALE GENOMIC DNA]</scope>
    <source>
        <strain evidence="2">JIC</strain>
    </source>
</reference>
<accession>A0AAW1KA37</accession>
<protein>
    <submittedName>
        <fullName evidence="2">Uncharacterized protein</fullName>
    </submittedName>
</protein>
<dbReference type="Proteomes" id="UP001443914">
    <property type="component" value="Unassembled WGS sequence"/>
</dbReference>
<dbReference type="PANTHER" id="PTHR36615:SF7">
    <property type="entry name" value="PROTEIN, PUTATIVE-RELATED"/>
    <property type="match status" value="1"/>
</dbReference>
<dbReference type="PANTHER" id="PTHR36615">
    <property type="entry name" value="PROTEIN, PUTATIVE-RELATED"/>
    <property type="match status" value="1"/>
</dbReference>
<evidence type="ECO:0000256" key="1">
    <source>
        <dbReference type="SAM" id="MobiDB-lite"/>
    </source>
</evidence>
<gene>
    <name evidence="2" type="ORF">RND81_06G116900</name>
</gene>
<organism evidence="2 3">
    <name type="scientific">Saponaria officinalis</name>
    <name type="common">Common soapwort</name>
    <name type="synonym">Lychnis saponaria</name>
    <dbReference type="NCBI Taxonomy" id="3572"/>
    <lineage>
        <taxon>Eukaryota</taxon>
        <taxon>Viridiplantae</taxon>
        <taxon>Streptophyta</taxon>
        <taxon>Embryophyta</taxon>
        <taxon>Tracheophyta</taxon>
        <taxon>Spermatophyta</taxon>
        <taxon>Magnoliopsida</taxon>
        <taxon>eudicotyledons</taxon>
        <taxon>Gunneridae</taxon>
        <taxon>Pentapetalae</taxon>
        <taxon>Caryophyllales</taxon>
        <taxon>Caryophyllaceae</taxon>
        <taxon>Caryophylleae</taxon>
        <taxon>Saponaria</taxon>
    </lineage>
</organism>
<sequence length="57" mass="5950">MAGGARRSTVNGGSVTHRNACSPSRPIPMRGQIKGRIVMRLAQSVASIFSSATPSHT</sequence>
<proteinExistence type="predicted"/>
<evidence type="ECO:0000313" key="3">
    <source>
        <dbReference type="Proteomes" id="UP001443914"/>
    </source>
</evidence>
<dbReference type="AlphaFoldDB" id="A0AAW1KA37"/>
<keyword evidence="3" id="KW-1185">Reference proteome</keyword>
<dbReference type="EMBL" id="JBDFQZ010000006">
    <property type="protein sequence ID" value="KAK9714747.1"/>
    <property type="molecule type" value="Genomic_DNA"/>
</dbReference>
<feature type="region of interest" description="Disordered" evidence="1">
    <location>
        <begin position="1"/>
        <end position="30"/>
    </location>
</feature>
<feature type="compositionally biased region" description="Polar residues" evidence="1">
    <location>
        <begin position="8"/>
        <end position="22"/>
    </location>
</feature>
<evidence type="ECO:0000313" key="2">
    <source>
        <dbReference type="EMBL" id="KAK9714747.1"/>
    </source>
</evidence>
<comment type="caution">
    <text evidence="2">The sequence shown here is derived from an EMBL/GenBank/DDBJ whole genome shotgun (WGS) entry which is preliminary data.</text>
</comment>